<accession>A0ACB7T7Q1</accession>
<dbReference type="EMBL" id="CM023490">
    <property type="protein sequence ID" value="KAH6942281.1"/>
    <property type="molecule type" value="Genomic_DNA"/>
</dbReference>
<protein>
    <submittedName>
        <fullName evidence="1">Uncharacterized protein</fullName>
    </submittedName>
</protein>
<gene>
    <name evidence="1" type="ORF">HPB50_002944</name>
</gene>
<keyword evidence="2" id="KW-1185">Reference proteome</keyword>
<sequence length="737" mass="82231">MPSSPLGLKPACALEARNLGSLREAQFIVSKYSVIIAFGNSIEATHRDMDKPFDYDQKVLSDHYGRRGMLVDEYLDHLLSAAPVRSSVNVNKLEALNDEITFRLNALEGLRVLPEYSDHKPEMAGLDVFDLVMTERGDWAQSTKLRAVLDLTSQCTATLDNTCQIVDYLPALNVFLFYAELERRELLTPSGRLSLASLAKEGLLMPYDSEKTLKQAVAVVHRLLKTHRCIEDVQVYRGIFAARVPLVCNALKCNLSMIRTLRLDFGKIFFNQGVDSTIASMDFLEESEHLEQRSYNELSSALSTDIRHSSSLTTLDVAELRMKAPTAAAFVAVLTGNSTLEELSIYGSMVCEAKYEFARYLGGNVFLTTLTIKADDASWRNCFTWPAKGLLVNNTIRNVHLNNFRFDFGNAALAAGIFAENKSIQSFNLMYTPHALDAIPSTDYGFWLAPLSANETLEEPGQPLSIWKPEQWVDFFASASRKQSLKKLTVALHVTDHRHLPVPCVDLQENEAEEVSLGTYLAYHTLNLIHSKAFSDVDVFCFGNVAGRLSQELLAFGHVTSIRFTLQMGDVSLASAIAAYIEATSSLRKLRLTIYTDNEVPPQDANPSWTAVLESLSRNRSARELVLHVDIDSKNEDGYDAHGSKQHQLERLGQVVRTSGNVRRLHIQAENTPEISIFLRSLSEGIAANCCLIRVSMSGVLDNEVAQSYYNARETASRNYSLVTRAQQFARGRTLDR</sequence>
<organism evidence="1 2">
    <name type="scientific">Hyalomma asiaticum</name>
    <name type="common">Tick</name>
    <dbReference type="NCBI Taxonomy" id="266040"/>
    <lineage>
        <taxon>Eukaryota</taxon>
        <taxon>Metazoa</taxon>
        <taxon>Ecdysozoa</taxon>
        <taxon>Arthropoda</taxon>
        <taxon>Chelicerata</taxon>
        <taxon>Arachnida</taxon>
        <taxon>Acari</taxon>
        <taxon>Parasitiformes</taxon>
        <taxon>Ixodida</taxon>
        <taxon>Ixodoidea</taxon>
        <taxon>Ixodidae</taxon>
        <taxon>Hyalomminae</taxon>
        <taxon>Hyalomma</taxon>
    </lineage>
</organism>
<comment type="caution">
    <text evidence="1">The sequence shown here is derived from an EMBL/GenBank/DDBJ whole genome shotgun (WGS) entry which is preliminary data.</text>
</comment>
<name>A0ACB7T7Q1_HYAAI</name>
<proteinExistence type="predicted"/>
<evidence type="ECO:0000313" key="1">
    <source>
        <dbReference type="EMBL" id="KAH6942281.1"/>
    </source>
</evidence>
<dbReference type="Proteomes" id="UP000821845">
    <property type="component" value="Chromosome 10"/>
</dbReference>
<reference evidence="1" key="1">
    <citation type="submission" date="2020-05" db="EMBL/GenBank/DDBJ databases">
        <title>Large-scale comparative analyses of tick genomes elucidate their genetic diversity and vector capacities.</title>
        <authorList>
            <person name="Jia N."/>
            <person name="Wang J."/>
            <person name="Shi W."/>
            <person name="Du L."/>
            <person name="Sun Y."/>
            <person name="Zhan W."/>
            <person name="Jiang J."/>
            <person name="Wang Q."/>
            <person name="Zhang B."/>
            <person name="Ji P."/>
            <person name="Sakyi L.B."/>
            <person name="Cui X."/>
            <person name="Yuan T."/>
            <person name="Jiang B."/>
            <person name="Yang W."/>
            <person name="Lam T.T.-Y."/>
            <person name="Chang Q."/>
            <person name="Ding S."/>
            <person name="Wang X."/>
            <person name="Zhu J."/>
            <person name="Ruan X."/>
            <person name="Zhao L."/>
            <person name="Wei J."/>
            <person name="Que T."/>
            <person name="Du C."/>
            <person name="Cheng J."/>
            <person name="Dai P."/>
            <person name="Han X."/>
            <person name="Huang E."/>
            <person name="Gao Y."/>
            <person name="Liu J."/>
            <person name="Shao H."/>
            <person name="Ye R."/>
            <person name="Li L."/>
            <person name="Wei W."/>
            <person name="Wang X."/>
            <person name="Wang C."/>
            <person name="Yang T."/>
            <person name="Huo Q."/>
            <person name="Li W."/>
            <person name="Guo W."/>
            <person name="Chen H."/>
            <person name="Zhou L."/>
            <person name="Ni X."/>
            <person name="Tian J."/>
            <person name="Zhou Y."/>
            <person name="Sheng Y."/>
            <person name="Liu T."/>
            <person name="Pan Y."/>
            <person name="Xia L."/>
            <person name="Li J."/>
            <person name="Zhao F."/>
            <person name="Cao W."/>
        </authorList>
    </citation>
    <scope>NUCLEOTIDE SEQUENCE</scope>
    <source>
        <strain evidence="1">Hyas-2018</strain>
    </source>
</reference>
<evidence type="ECO:0000313" key="2">
    <source>
        <dbReference type="Proteomes" id="UP000821845"/>
    </source>
</evidence>